<reference evidence="3 4" key="1">
    <citation type="submission" date="2021-04" db="EMBL/GenBank/DDBJ databases">
        <title>Complete genome sequence of Stygiolobus sp. KN-1.</title>
        <authorList>
            <person name="Nakamura K."/>
            <person name="Sakai H."/>
            <person name="Kurosawa N."/>
        </authorList>
    </citation>
    <scope>NUCLEOTIDE SEQUENCE [LARGE SCALE GENOMIC DNA]</scope>
    <source>
        <strain evidence="3 4">KN-1</strain>
    </source>
</reference>
<feature type="transmembrane region" description="Helical" evidence="2">
    <location>
        <begin position="594"/>
        <end position="612"/>
    </location>
</feature>
<name>A0A8D5U3T6_9CREN</name>
<evidence type="ECO:0000256" key="1">
    <source>
        <dbReference type="SAM" id="MobiDB-lite"/>
    </source>
</evidence>
<sequence length="616" mass="67804">MKDNKKLVSILMLSLIFLCTPITLAQVSPQVKLMATKTIDSPYVLVCSVTGYDHGIIVPLEYVNFSFSSGQLRYYSTLYIYFFNATTSVLLYESALNGIAKVIPFIRDGDLYIVVRTFANSPYISQTHSRSVVYVFSGLKLVSTYTIAGTLLSPNEVPPPSNLSAIQIEKFWLSKVTVHINNYTATAEVCTENVTIELNGVNITLVGLRPMVELQLSEGVLVIAKYIQPILGEARPPLLNFTLFSNNGKVIWTENYSIREPQEDLFNLFSSSQEVNSDLFGLLTRGKVAVVGDQLFLINVTQQGPFFGELRFINATILGVNLSDGLVTTRVDLTNVTPNIGLLNIGGKLYVLAINSSGINVEKYSDGRLTEVSEIPLVIQTKQVVKQDHQVITYPNGTTIRRVVNVTINVTNILTSAFYSYGRYLLIASPSTKGTNVTDIYSRGITYYTLGENVTQFQLTQRNYVLLMNNSNNFTLVFLNSNGTVMGTMDIGGLGSALASSLLPRPYVYVSMVNPYTYYVLKVYYNLTSANTTNTEMPSFKGETQINVYEVEFPQHSVQVTNTITSNKNSNTVPNSTPSNSTPPSTPTSVNTTLLIAVVVIAVVAVAAVLALKRKK</sequence>
<keyword evidence="2" id="KW-0812">Transmembrane</keyword>
<feature type="region of interest" description="Disordered" evidence="1">
    <location>
        <begin position="565"/>
        <end position="587"/>
    </location>
</feature>
<dbReference type="AlphaFoldDB" id="A0A8D5U3T6"/>
<protein>
    <submittedName>
        <fullName evidence="3">Uncharacterized protein</fullName>
    </submittedName>
</protein>
<dbReference type="Proteomes" id="UP000825123">
    <property type="component" value="Chromosome"/>
</dbReference>
<evidence type="ECO:0000313" key="3">
    <source>
        <dbReference type="EMBL" id="BCU68905.1"/>
    </source>
</evidence>
<organism evidence="3 4">
    <name type="scientific">Stygiolobus caldivivus</name>
    <dbReference type="NCBI Taxonomy" id="2824673"/>
    <lineage>
        <taxon>Archaea</taxon>
        <taxon>Thermoproteota</taxon>
        <taxon>Thermoprotei</taxon>
        <taxon>Sulfolobales</taxon>
        <taxon>Sulfolobaceae</taxon>
        <taxon>Stygiolobus</taxon>
    </lineage>
</organism>
<keyword evidence="2" id="KW-1133">Transmembrane helix</keyword>
<accession>A0A8D5U3T6</accession>
<dbReference type="GeneID" id="66161955"/>
<keyword evidence="2" id="KW-0472">Membrane</keyword>
<dbReference type="KEGG" id="csty:KN1_02020"/>
<dbReference type="RefSeq" id="WP_221288871.1">
    <property type="nucleotide sequence ID" value="NZ_AP024597.1"/>
</dbReference>
<gene>
    <name evidence="3" type="ORF">KN1_02020</name>
</gene>
<proteinExistence type="predicted"/>
<dbReference type="EMBL" id="AP024597">
    <property type="protein sequence ID" value="BCU68905.1"/>
    <property type="molecule type" value="Genomic_DNA"/>
</dbReference>
<evidence type="ECO:0000256" key="2">
    <source>
        <dbReference type="SAM" id="Phobius"/>
    </source>
</evidence>
<evidence type="ECO:0000313" key="4">
    <source>
        <dbReference type="Proteomes" id="UP000825123"/>
    </source>
</evidence>
<keyword evidence="4" id="KW-1185">Reference proteome</keyword>